<evidence type="ECO:0000313" key="2">
    <source>
        <dbReference type="EMBL" id="PIC29547.1"/>
    </source>
</evidence>
<gene>
    <name evidence="2" type="primary">Cnig_chr_V.g21095</name>
    <name evidence="2" type="ORF">B9Z55_021095</name>
</gene>
<accession>A0A2G5TQH3</accession>
<dbReference type="InterPro" id="IPR040129">
    <property type="entry name" value="Lin-15B-like"/>
</dbReference>
<protein>
    <recommendedName>
        <fullName evidence="1">Lin-15A/B-like domain-containing protein</fullName>
    </recommendedName>
</protein>
<comment type="caution">
    <text evidence="2">The sequence shown here is derived from an EMBL/GenBank/DDBJ whole genome shotgun (WGS) entry which is preliminary data.</text>
</comment>
<dbReference type="InterPro" id="IPR057432">
    <property type="entry name" value="Lin-15A/B-like_dom"/>
</dbReference>
<dbReference type="Proteomes" id="UP000230233">
    <property type="component" value="Chromosome V"/>
</dbReference>
<dbReference type="Pfam" id="PF25375">
    <property type="entry name" value="Lin-15B"/>
    <property type="match status" value="1"/>
</dbReference>
<name>A0A2G5TQH3_9PELO</name>
<reference evidence="3" key="1">
    <citation type="submission" date="2017-10" db="EMBL/GenBank/DDBJ databases">
        <title>Rapid genome shrinkage in a self-fertile nematode reveals novel sperm competition proteins.</title>
        <authorList>
            <person name="Yin D."/>
            <person name="Schwarz E.M."/>
            <person name="Thomas C.G."/>
            <person name="Felde R.L."/>
            <person name="Korf I.F."/>
            <person name="Cutter A.D."/>
            <person name="Schartner C.M."/>
            <person name="Ralston E.J."/>
            <person name="Meyer B.J."/>
            <person name="Haag E.S."/>
        </authorList>
    </citation>
    <scope>NUCLEOTIDE SEQUENCE [LARGE SCALE GENOMIC DNA]</scope>
    <source>
        <strain evidence="3">JU1422</strain>
    </source>
</reference>
<feature type="domain" description="Lin-15A/B-like" evidence="1">
    <location>
        <begin position="1"/>
        <end position="85"/>
    </location>
</feature>
<dbReference type="PANTHER" id="PTHR22716:SF1">
    <property type="entry name" value="ETS CLASS TRANSCRIPTION FACTOR-RELATED"/>
    <property type="match status" value="1"/>
</dbReference>
<sequence length="94" mass="10664">MVTMIGCILRGTHSVEQAKSYVTYNNGRACYSHQKESIDMIFEYLGVSNIQEFSQCPRHAMGGLVDIVQNIDSNFTAEQFILELHLLHIKKSTI</sequence>
<proteinExistence type="predicted"/>
<dbReference type="AlphaFoldDB" id="A0A2G5TQH3"/>
<keyword evidence="3" id="KW-1185">Reference proteome</keyword>
<dbReference type="GO" id="GO:0040027">
    <property type="term" value="P:negative regulation of vulval development"/>
    <property type="evidence" value="ECO:0007669"/>
    <property type="project" value="InterPro"/>
</dbReference>
<dbReference type="EMBL" id="PDUG01000005">
    <property type="protein sequence ID" value="PIC29547.1"/>
    <property type="molecule type" value="Genomic_DNA"/>
</dbReference>
<dbReference type="PANTHER" id="PTHR22716">
    <property type="entry name" value="ETS CLASS TRANSCRIPTION FACTOR-RELATED-RELATED"/>
    <property type="match status" value="1"/>
</dbReference>
<evidence type="ECO:0000313" key="3">
    <source>
        <dbReference type="Proteomes" id="UP000230233"/>
    </source>
</evidence>
<organism evidence="2 3">
    <name type="scientific">Caenorhabditis nigoni</name>
    <dbReference type="NCBI Taxonomy" id="1611254"/>
    <lineage>
        <taxon>Eukaryota</taxon>
        <taxon>Metazoa</taxon>
        <taxon>Ecdysozoa</taxon>
        <taxon>Nematoda</taxon>
        <taxon>Chromadorea</taxon>
        <taxon>Rhabditida</taxon>
        <taxon>Rhabditina</taxon>
        <taxon>Rhabditomorpha</taxon>
        <taxon>Rhabditoidea</taxon>
        <taxon>Rhabditidae</taxon>
        <taxon>Peloderinae</taxon>
        <taxon>Caenorhabditis</taxon>
    </lineage>
</organism>
<evidence type="ECO:0000259" key="1">
    <source>
        <dbReference type="Pfam" id="PF25375"/>
    </source>
</evidence>